<dbReference type="InterPro" id="IPR056462">
    <property type="entry name" value="HAD_RAM2/GPAT1-8"/>
</dbReference>
<dbReference type="OrthoDB" id="1854593at2759"/>
<feature type="transmembrane region" description="Helical" evidence="7">
    <location>
        <begin position="298"/>
        <end position="314"/>
    </location>
</feature>
<evidence type="ECO:0000259" key="8">
    <source>
        <dbReference type="SMART" id="SM00563"/>
    </source>
</evidence>
<dbReference type="GO" id="GO:0090447">
    <property type="term" value="F:glycerol-3-phosphate 2-O-acyltransferase activity"/>
    <property type="evidence" value="ECO:0000318"/>
    <property type="project" value="GO_Central"/>
</dbReference>
<dbReference type="PANTHER" id="PTHR15486:SF62">
    <property type="entry name" value="GLYCEROL-3-PHOSPHATE ACYLTRANSFERASE 2-RELATED"/>
    <property type="match status" value="1"/>
</dbReference>
<dbReference type="InterPro" id="IPR002123">
    <property type="entry name" value="Plipid/glycerol_acylTrfase"/>
</dbReference>
<organism evidence="9 10">
    <name type="scientific">Nelumbo nucifera</name>
    <name type="common">Sacred lotus</name>
    <dbReference type="NCBI Taxonomy" id="4432"/>
    <lineage>
        <taxon>Eukaryota</taxon>
        <taxon>Viridiplantae</taxon>
        <taxon>Streptophyta</taxon>
        <taxon>Embryophyta</taxon>
        <taxon>Tracheophyta</taxon>
        <taxon>Spermatophyta</taxon>
        <taxon>Magnoliopsida</taxon>
        <taxon>Proteales</taxon>
        <taxon>Nelumbonaceae</taxon>
        <taxon>Nelumbo</taxon>
    </lineage>
</organism>
<feature type="domain" description="Phospholipid/glycerol acyltransferase" evidence="8">
    <location>
        <begin position="339"/>
        <end position="440"/>
    </location>
</feature>
<dbReference type="SMART" id="SM00563">
    <property type="entry name" value="PlsC"/>
    <property type="match status" value="1"/>
</dbReference>
<keyword evidence="4 7" id="KW-0812">Transmembrane</keyword>
<name>A0A1U8A0L6_NELNU</name>
<dbReference type="GeneID" id="104599031"/>
<dbReference type="SUPFAM" id="SSF69593">
    <property type="entry name" value="Glycerol-3-phosphate (1)-acyltransferase"/>
    <property type="match status" value="1"/>
</dbReference>
<keyword evidence="10" id="KW-0012">Acyltransferase</keyword>
<evidence type="ECO:0000256" key="4">
    <source>
        <dbReference type="ARBA" id="ARBA00022692"/>
    </source>
</evidence>
<dbReference type="Pfam" id="PF01553">
    <property type="entry name" value="Acyltransferase"/>
    <property type="match status" value="1"/>
</dbReference>
<keyword evidence="9" id="KW-1185">Reference proteome</keyword>
<keyword evidence="6 7" id="KW-0472">Membrane</keyword>
<dbReference type="Proteomes" id="UP000189703">
    <property type="component" value="Unplaced"/>
</dbReference>
<evidence type="ECO:0000256" key="2">
    <source>
        <dbReference type="ARBA" id="ARBA00007937"/>
    </source>
</evidence>
<keyword evidence="3" id="KW-0808">Transferase</keyword>
<evidence type="ECO:0000256" key="3">
    <source>
        <dbReference type="ARBA" id="ARBA00022679"/>
    </source>
</evidence>
<dbReference type="PANTHER" id="PTHR15486">
    <property type="entry name" value="ANCIENT UBIQUITOUS PROTEIN"/>
    <property type="match status" value="1"/>
</dbReference>
<dbReference type="OMA" id="HEEKSKW"/>
<evidence type="ECO:0000313" key="10">
    <source>
        <dbReference type="RefSeq" id="XP_010259703.1"/>
    </source>
</evidence>
<keyword evidence="5 7" id="KW-1133">Transmembrane helix</keyword>
<dbReference type="GO" id="GO:0016020">
    <property type="term" value="C:membrane"/>
    <property type="evidence" value="ECO:0000318"/>
    <property type="project" value="GO_Central"/>
</dbReference>
<dbReference type="KEGG" id="nnu:104599031"/>
<protein>
    <submittedName>
        <fullName evidence="10">Probable glycerol-3-phosphate acyltransferase 3</fullName>
    </submittedName>
</protein>
<dbReference type="Pfam" id="PF23270">
    <property type="entry name" value="HAD_RAM2_N"/>
    <property type="match status" value="1"/>
</dbReference>
<dbReference type="GO" id="GO:0010143">
    <property type="term" value="P:cutin biosynthetic process"/>
    <property type="evidence" value="ECO:0000318"/>
    <property type="project" value="GO_Central"/>
</dbReference>
<dbReference type="eggNOG" id="ENOG502QRJ7">
    <property type="taxonomic scope" value="Eukaryota"/>
</dbReference>
<dbReference type="CDD" id="cd06551">
    <property type="entry name" value="LPLAT"/>
    <property type="match status" value="1"/>
</dbReference>
<comment type="similarity">
    <text evidence="2">Belongs to the GPAT/DAPAT family.</text>
</comment>
<sequence>MAGKASLRDLFFFSRIVLRRLRNPRSLWRKGGNSQTTQFKFQKYISLSCKPQLSSQTLIFDVEGLLLRSPSLFPYFMLVAFEGGGLLRSLILFLLYPFVCMVSQEMGLKIMVFVCFFGIKAESFRVGRAVLPKYLLNDVGLEGFEALMKFQRNVGVSALPRVMIEGFLRDYLGIEFAVGRELVVFRGYFLGLMEDKEKTSLVLEKMLGEDKPSSHVVGIAGSNKHLHHLLFSQCKEIYWVNEAEKRSWSHLPKENYPKPLIFHDGRLAFRPTPQATLAAFMWFPMGLLLAIIRTVAGLLLPYNISGPILALTGMRRRQTKPKSSPTTVSVIPTRKAKGTLYVCNHRTLLDPVYLSAALNKPLTAVTYSLSRVSELLSPIKTVRLTRDRERDAETMKKMLGRGDLVVCPEGTTCREPYLLRFSPLFAEMSDEIVPVAMDVEVSMFYGTTAAGLKCLDPLFFLMNPFPTYKVRLLDKVSGSSTCCDGGPSRFDVANHVQRRIGQALGFQCTKLTRKDKYLILAGNEGMVAAVGNINKPIHQRSDLVCSHES</sequence>
<dbReference type="GO" id="GO:0016791">
    <property type="term" value="F:phosphatase activity"/>
    <property type="evidence" value="ECO:0000318"/>
    <property type="project" value="GO_Central"/>
</dbReference>
<reference evidence="10" key="1">
    <citation type="submission" date="2025-08" db="UniProtKB">
        <authorList>
            <consortium name="RefSeq"/>
        </authorList>
    </citation>
    <scope>IDENTIFICATION</scope>
</reference>
<dbReference type="RefSeq" id="XP_010259703.1">
    <property type="nucleotide sequence ID" value="XM_010261401.2"/>
</dbReference>
<evidence type="ECO:0000256" key="6">
    <source>
        <dbReference type="ARBA" id="ARBA00023136"/>
    </source>
</evidence>
<evidence type="ECO:0000256" key="5">
    <source>
        <dbReference type="ARBA" id="ARBA00022989"/>
    </source>
</evidence>
<evidence type="ECO:0000256" key="1">
    <source>
        <dbReference type="ARBA" id="ARBA00004141"/>
    </source>
</evidence>
<dbReference type="STRING" id="4432.A0A1U8A0L6"/>
<evidence type="ECO:0000256" key="7">
    <source>
        <dbReference type="SAM" id="Phobius"/>
    </source>
</evidence>
<comment type="subcellular location">
    <subcellularLocation>
        <location evidence="1">Membrane</location>
        <topology evidence="1">Multi-pass membrane protein</topology>
    </subcellularLocation>
</comment>
<dbReference type="InParanoid" id="A0A1U8A0L6"/>
<gene>
    <name evidence="10" type="primary">LOC104599031</name>
</gene>
<proteinExistence type="inferred from homology"/>
<dbReference type="AlphaFoldDB" id="A0A1U8A0L6"/>
<evidence type="ECO:0000313" key="9">
    <source>
        <dbReference type="Proteomes" id="UP000189703"/>
    </source>
</evidence>
<accession>A0A1U8A0L6</accession>